<dbReference type="EMBL" id="JABANO010003507">
    <property type="protein sequence ID" value="KAF4756755.1"/>
    <property type="molecule type" value="Genomic_DNA"/>
</dbReference>
<feature type="compositionally biased region" description="Low complexity" evidence="3">
    <location>
        <begin position="1"/>
        <end position="15"/>
    </location>
</feature>
<comment type="caution">
    <text evidence="5">The sequence shown here is derived from an EMBL/GenBank/DDBJ whole genome shotgun (WGS) entry which is preliminary data.</text>
</comment>
<evidence type="ECO:0000259" key="4">
    <source>
        <dbReference type="PROSITE" id="PS50222"/>
    </source>
</evidence>
<feature type="domain" description="EF-hand" evidence="4">
    <location>
        <begin position="318"/>
        <end position="353"/>
    </location>
</feature>
<dbReference type="InterPro" id="IPR002048">
    <property type="entry name" value="EF_hand_dom"/>
</dbReference>
<feature type="domain" description="EF-hand" evidence="4">
    <location>
        <begin position="613"/>
        <end position="648"/>
    </location>
</feature>
<keyword evidence="6" id="KW-1185">Reference proteome</keyword>
<feature type="compositionally biased region" description="Basic and acidic residues" evidence="3">
    <location>
        <begin position="224"/>
        <end position="238"/>
    </location>
</feature>
<organism evidence="5 6">
    <name type="scientific">Perkinsus olseni</name>
    <name type="common">Perkinsus atlanticus</name>
    <dbReference type="NCBI Taxonomy" id="32597"/>
    <lineage>
        <taxon>Eukaryota</taxon>
        <taxon>Sar</taxon>
        <taxon>Alveolata</taxon>
        <taxon>Perkinsozoa</taxon>
        <taxon>Perkinsea</taxon>
        <taxon>Perkinsida</taxon>
        <taxon>Perkinsidae</taxon>
        <taxon>Perkinsus</taxon>
    </lineage>
</organism>
<dbReference type="Pfam" id="PF13499">
    <property type="entry name" value="EF-hand_7"/>
    <property type="match status" value="1"/>
</dbReference>
<dbReference type="InterPro" id="IPR011992">
    <property type="entry name" value="EF-hand-dom_pair"/>
</dbReference>
<dbReference type="Gene3D" id="1.10.238.10">
    <property type="entry name" value="EF-hand"/>
    <property type="match status" value="2"/>
</dbReference>
<dbReference type="CDD" id="cd00051">
    <property type="entry name" value="EFh"/>
    <property type="match status" value="1"/>
</dbReference>
<feature type="region of interest" description="Disordered" evidence="3">
    <location>
        <begin position="86"/>
        <end position="111"/>
    </location>
</feature>
<sequence length="694" mass="78364">MHRRASTMAATATTTKGSFSTTPKHSLESIYRIGDHLPAIRRQKGAQRRKNLQRDLRRVEAELKRQARSIGLMVKEYNTTRARLERLQQSTRGEPSPDTTQTGQMIPERVPEKEGLADAVDPRIKEAHQSAPSATVSRDFTAGSIDPAECRKIACLVAASVSAKVVDGHVAEGRKRRSRTTVGTKECVPKSILSEKGASQKRQSLGQGDEGKLPSARTSTSSKDLAEDARGLPWHDEEQGITLRPPIHGKGDIPTGEQLLDMQLSGGHSRRPSLSGASQAEGGHGADWQVLSTTGQLINIEHLKAMPPRAALREALVLTCGSVEKAYRRMDLNANGDLSLHEFEDGLNRLKIPWHLVSGGLTIRQVFKLFDDNVSGDIGINELVGRRCTPRVRWQEMPQESQWKHYCNRVAAIIEERQRSEEKGVRPFHHPQWTAQSPEQEFIRLMNNVKAAAKLDERKNWVKFAFRQGVHSLETLAAHLPRDLHDTAALARLQREEIEAIAAVGRRIEQAVSDFASQRRRMQMMRNELSSVTEAAARREELRRKSEAKDTARRELIEQIGGRQTLIPRRMQSEMFRPPRPEELEDYFSERALLRTPERELRQMARALQVPIPDAEAIQKKFNRFDADGSGKIDRDEFQTLVMELMGMDSSRPALLPKARLEQFWLSVEKDPQGEVGMKEFLAWYHNNIDNVEK</sequence>
<dbReference type="SMART" id="SM00054">
    <property type="entry name" value="EFh"/>
    <property type="match status" value="3"/>
</dbReference>
<dbReference type="PROSITE" id="PS50222">
    <property type="entry name" value="EF_HAND_2"/>
    <property type="match status" value="2"/>
</dbReference>
<evidence type="ECO:0000313" key="5">
    <source>
        <dbReference type="EMBL" id="KAF4756755.1"/>
    </source>
</evidence>
<evidence type="ECO:0000256" key="2">
    <source>
        <dbReference type="SAM" id="Coils"/>
    </source>
</evidence>
<dbReference type="PROSITE" id="PS00018">
    <property type="entry name" value="EF_HAND_1"/>
    <property type="match status" value="2"/>
</dbReference>
<evidence type="ECO:0000256" key="3">
    <source>
        <dbReference type="SAM" id="MobiDB-lite"/>
    </source>
</evidence>
<feature type="compositionally biased region" description="Polar residues" evidence="3">
    <location>
        <begin position="86"/>
        <end position="104"/>
    </location>
</feature>
<name>A0A7J6UHS1_PEROL</name>
<dbReference type="InterPro" id="IPR018247">
    <property type="entry name" value="EF_Hand_1_Ca_BS"/>
</dbReference>
<dbReference type="Proteomes" id="UP000553632">
    <property type="component" value="Unassembled WGS sequence"/>
</dbReference>
<proteinExistence type="predicted"/>
<feature type="region of interest" description="Disordered" evidence="3">
    <location>
        <begin position="169"/>
        <end position="284"/>
    </location>
</feature>
<evidence type="ECO:0000313" key="6">
    <source>
        <dbReference type="Proteomes" id="UP000553632"/>
    </source>
</evidence>
<evidence type="ECO:0000256" key="1">
    <source>
        <dbReference type="ARBA" id="ARBA00022837"/>
    </source>
</evidence>
<keyword evidence="1" id="KW-0106">Calcium</keyword>
<keyword evidence="2" id="KW-0175">Coiled coil</keyword>
<feature type="coiled-coil region" evidence="2">
    <location>
        <begin position="42"/>
        <end position="69"/>
    </location>
</feature>
<reference evidence="5 6" key="1">
    <citation type="submission" date="2020-04" db="EMBL/GenBank/DDBJ databases">
        <title>Perkinsus olseni comparative genomics.</title>
        <authorList>
            <person name="Bogema D.R."/>
        </authorList>
    </citation>
    <scope>NUCLEOTIDE SEQUENCE [LARGE SCALE GENOMIC DNA]</scope>
    <source>
        <strain evidence="5 6">ATCC PRA-207</strain>
    </source>
</reference>
<feature type="region of interest" description="Disordered" evidence="3">
    <location>
        <begin position="1"/>
        <end position="23"/>
    </location>
</feature>
<protein>
    <recommendedName>
        <fullName evidence="4">EF-hand domain-containing protein</fullName>
    </recommendedName>
</protein>
<dbReference type="AlphaFoldDB" id="A0A7J6UHS1"/>
<gene>
    <name evidence="5" type="ORF">FOZ63_007074</name>
</gene>
<accession>A0A7J6UHS1</accession>
<dbReference type="GO" id="GO:0005509">
    <property type="term" value="F:calcium ion binding"/>
    <property type="evidence" value="ECO:0007669"/>
    <property type="project" value="InterPro"/>
</dbReference>
<dbReference type="SUPFAM" id="SSF47473">
    <property type="entry name" value="EF-hand"/>
    <property type="match status" value="1"/>
</dbReference>